<name>A0ABS2UH65_9LEPT</name>
<dbReference type="InterPro" id="IPR015919">
    <property type="entry name" value="Cadherin-like_sf"/>
</dbReference>
<evidence type="ECO:0000313" key="2">
    <source>
        <dbReference type="EMBL" id="MBM9579731.1"/>
    </source>
</evidence>
<dbReference type="SUPFAM" id="SSF49313">
    <property type="entry name" value="Cadherin-like"/>
    <property type="match status" value="1"/>
</dbReference>
<dbReference type="Pfam" id="PF14312">
    <property type="entry name" value="FG-GAP_2"/>
    <property type="match status" value="6"/>
</dbReference>
<dbReference type="InterPro" id="IPR013517">
    <property type="entry name" value="FG-GAP"/>
</dbReference>
<evidence type="ECO:0000313" key="3">
    <source>
        <dbReference type="Proteomes" id="UP000724686"/>
    </source>
</evidence>
<sequence length="584" mass="61837">MQKRKITVFVFSFFLFFLFFFTGCLTENRDGNDWIIPLGNVNFGTSNGDPDVKIHFSYPSSSYQFVKNEPITIFRPTSVEPVDFYSISPSIPSGLSFDSTTGEISGTPTSDFPSTSFSVTAFDLAGNSSQIRISLESKALDWGNQSFLKGSNLLSNHFLGVSVSLSGNTVVSGAFGDSTFTGAAYVFTRSGNTWTQEAYLTPPFPTNTDIFGISVSISGDTIVVGAPLEDGNQNFISTNGINDDSLLASGVAYVYRRSGATWNLEAYLKPTNLDAGDNFGRFVAIDGNTIVIGSPREKSMDPTLLFGANASADNSGTNPGAVYVFKRSGTTWTQEAYLKSNNPTANDQFGSEIAISGDTLIVGVSQDDTVAVNSGAAHVFKRNGNVWSREAYLKASNPLANAIFGVSVGLSGDTAIVGASGQTGGGASYIFKRTANVWTEEAVLTAPNAEASDQFGKAVSVSGDTVAIAAPNESNSITTILNRGTLPNLLDNGSLNSGAVYVFQKENNAWVYRSFIKTWNADPGDRVSNTVGGPAGEYGSLAIEGNSIVLGVSEEKSGTIVPSPLPPIGDNTRTRSGAVYVFVR</sequence>
<dbReference type="PROSITE" id="PS51257">
    <property type="entry name" value="PROKAR_LIPOPROTEIN"/>
    <property type="match status" value="1"/>
</dbReference>
<dbReference type="Gene3D" id="2.130.10.130">
    <property type="entry name" value="Integrin alpha, N-terminal"/>
    <property type="match status" value="3"/>
</dbReference>
<dbReference type="PANTHER" id="PTHR36220:SF1">
    <property type="entry name" value="GAMMA TUBULIN COMPLEX COMPONENT C-TERMINAL DOMAIN-CONTAINING PROTEIN"/>
    <property type="match status" value="1"/>
</dbReference>
<dbReference type="EMBL" id="JAFFPU010000082">
    <property type="protein sequence ID" value="MBM9579731.1"/>
    <property type="molecule type" value="Genomic_DNA"/>
</dbReference>
<dbReference type="InterPro" id="IPR028994">
    <property type="entry name" value="Integrin_alpha_N"/>
</dbReference>
<keyword evidence="3" id="KW-1185">Reference proteome</keyword>
<accession>A0ABS2UH65</accession>
<dbReference type="PANTHER" id="PTHR36220">
    <property type="entry name" value="UNNAMED PRODUCT"/>
    <property type="match status" value="1"/>
</dbReference>
<proteinExistence type="predicted"/>
<dbReference type="Proteomes" id="UP000724686">
    <property type="component" value="Unassembled WGS sequence"/>
</dbReference>
<dbReference type="RefSeq" id="WP_205281660.1">
    <property type="nucleotide sequence ID" value="NZ_JAFFPU010000082.1"/>
</dbReference>
<organism evidence="2 3">
    <name type="scientific">Leptospira ainlahdjerensis</name>
    <dbReference type="NCBI Taxonomy" id="2810033"/>
    <lineage>
        <taxon>Bacteria</taxon>
        <taxon>Pseudomonadati</taxon>
        <taxon>Spirochaetota</taxon>
        <taxon>Spirochaetia</taxon>
        <taxon>Leptospirales</taxon>
        <taxon>Leptospiraceae</taxon>
        <taxon>Leptospira</taxon>
    </lineage>
</organism>
<reference evidence="2 3" key="1">
    <citation type="submission" date="2021-02" db="EMBL/GenBank/DDBJ databases">
        <title>Leptospira ainlahdjerensis sp. nov., Leptospira ainazelensis sp. nov., Leptospira abararensis sp. nov. and Leptospira chreensis sp. nov., four new species isolated from water sources in Algeria.</title>
        <authorList>
            <person name="Amara Korba A."/>
            <person name="Kainiu M."/>
            <person name="Vincent A.T."/>
            <person name="Mariet J.-F."/>
            <person name="Veyrier F.J."/>
            <person name="Goarant C."/>
            <person name="Picardeau M."/>
        </authorList>
    </citation>
    <scope>NUCLEOTIDE SEQUENCE [LARGE SCALE GENOMIC DNA]</scope>
    <source>
        <strain evidence="2 3">201903070</strain>
    </source>
</reference>
<evidence type="ECO:0000256" key="1">
    <source>
        <dbReference type="ARBA" id="ARBA00022729"/>
    </source>
</evidence>
<dbReference type="Pfam" id="PF05345">
    <property type="entry name" value="He_PIG"/>
    <property type="match status" value="1"/>
</dbReference>
<keyword evidence="1" id="KW-0732">Signal</keyword>
<gene>
    <name evidence="2" type="ORF">JWG45_21510</name>
</gene>
<dbReference type="SUPFAM" id="SSF50965">
    <property type="entry name" value="Galactose oxidase, central domain"/>
    <property type="match status" value="1"/>
</dbReference>
<comment type="caution">
    <text evidence="2">The sequence shown here is derived from an EMBL/GenBank/DDBJ whole genome shotgun (WGS) entry which is preliminary data.</text>
</comment>
<protein>
    <submittedName>
        <fullName evidence="2">Ig domain-containing protein</fullName>
    </submittedName>
</protein>
<dbReference type="InterPro" id="IPR011043">
    <property type="entry name" value="Gal_Oxase/kelch_b-propeller"/>
</dbReference>